<evidence type="ECO:0000313" key="7">
    <source>
        <dbReference type="Proteomes" id="UP000006062"/>
    </source>
</evidence>
<evidence type="ECO:0000313" key="6">
    <source>
        <dbReference type="EMBL" id="AFL75858.1"/>
    </source>
</evidence>
<dbReference type="Pfam" id="PF13439">
    <property type="entry name" value="Glyco_transf_4"/>
    <property type="match status" value="1"/>
</dbReference>
<evidence type="ECO:0000256" key="3">
    <source>
        <dbReference type="ARBA" id="ARBA00022679"/>
    </source>
</evidence>
<dbReference type="GO" id="GO:1901135">
    <property type="term" value="P:carbohydrate derivative metabolic process"/>
    <property type="evidence" value="ECO:0007669"/>
    <property type="project" value="UniProtKB-ARBA"/>
</dbReference>
<dbReference type="GO" id="GO:0016757">
    <property type="term" value="F:glycosyltransferase activity"/>
    <property type="evidence" value="ECO:0007669"/>
    <property type="project" value="UniProtKB-KW"/>
</dbReference>
<dbReference type="eggNOG" id="COG0438">
    <property type="taxonomic scope" value="Bacteria"/>
</dbReference>
<dbReference type="SUPFAM" id="SSF53756">
    <property type="entry name" value="UDP-Glycosyltransferase/glycogen phosphorylase"/>
    <property type="match status" value="1"/>
</dbReference>
<keyword evidence="2" id="KW-0328">Glycosyltransferase</keyword>
<dbReference type="OrthoDB" id="258796at2"/>
<comment type="similarity">
    <text evidence="1">Belongs to the glycosyltransferase group 1 family. Glycosyltransferase 4 subfamily.</text>
</comment>
<reference evidence="6 7" key="1">
    <citation type="submission" date="2012-06" db="EMBL/GenBank/DDBJ databases">
        <title>Complete sequence of Thiocystis violascens DSM 198.</title>
        <authorList>
            <consortium name="US DOE Joint Genome Institute"/>
            <person name="Lucas S."/>
            <person name="Han J."/>
            <person name="Lapidus A."/>
            <person name="Cheng J.-F."/>
            <person name="Goodwin L."/>
            <person name="Pitluck S."/>
            <person name="Peters L."/>
            <person name="Ovchinnikova G."/>
            <person name="Teshima H."/>
            <person name="Detter J.C."/>
            <person name="Han C."/>
            <person name="Tapia R."/>
            <person name="Land M."/>
            <person name="Hauser L."/>
            <person name="Kyrpides N."/>
            <person name="Ivanova N."/>
            <person name="Pagani I."/>
            <person name="Vogl K."/>
            <person name="Liu Z."/>
            <person name="Frigaard N.-U."/>
            <person name="Bryant D."/>
            <person name="Woyke T."/>
        </authorList>
    </citation>
    <scope>NUCLEOTIDE SEQUENCE [LARGE SCALE GENOMIC DNA]</scope>
    <source>
        <strain evidence="7">ATCC 17096 / DSM 198 / 6111</strain>
    </source>
</reference>
<dbReference type="PANTHER" id="PTHR12526:SF640">
    <property type="entry name" value="COLANIC ACID BIOSYNTHESIS GLYCOSYLTRANSFERASE WCAL-RELATED"/>
    <property type="match status" value="1"/>
</dbReference>
<dbReference type="PANTHER" id="PTHR12526">
    <property type="entry name" value="GLYCOSYLTRANSFERASE"/>
    <property type="match status" value="1"/>
</dbReference>
<dbReference type="HOGENOM" id="CLU_009583_2_4_6"/>
<evidence type="ECO:0000256" key="1">
    <source>
        <dbReference type="ARBA" id="ARBA00009481"/>
    </source>
</evidence>
<accession>I3YFU0</accession>
<dbReference type="InterPro" id="IPR001296">
    <property type="entry name" value="Glyco_trans_1"/>
</dbReference>
<proteinExistence type="inferred from homology"/>
<keyword evidence="3 6" id="KW-0808">Transferase</keyword>
<protein>
    <submittedName>
        <fullName evidence="6">Glycosyltransferase</fullName>
    </submittedName>
</protein>
<keyword evidence="7" id="KW-1185">Reference proteome</keyword>
<gene>
    <name evidence="6" type="ordered locus">Thivi_4032</name>
</gene>
<dbReference type="Pfam" id="PF00534">
    <property type="entry name" value="Glycos_transf_1"/>
    <property type="match status" value="1"/>
</dbReference>
<dbReference type="Proteomes" id="UP000006062">
    <property type="component" value="Chromosome"/>
</dbReference>
<evidence type="ECO:0000259" key="4">
    <source>
        <dbReference type="Pfam" id="PF00534"/>
    </source>
</evidence>
<name>I3YFU0_THIV6</name>
<dbReference type="STRING" id="765911.Thivi_4032"/>
<dbReference type="Gene3D" id="3.40.50.2000">
    <property type="entry name" value="Glycogen Phosphorylase B"/>
    <property type="match status" value="2"/>
</dbReference>
<evidence type="ECO:0000256" key="2">
    <source>
        <dbReference type="ARBA" id="ARBA00022676"/>
    </source>
</evidence>
<dbReference type="InterPro" id="IPR028098">
    <property type="entry name" value="Glyco_trans_4-like_N"/>
</dbReference>
<organism evidence="6 7">
    <name type="scientific">Thiocystis violascens (strain ATCC 17096 / DSM 198 / 6111)</name>
    <name type="common">Chromatium violascens</name>
    <dbReference type="NCBI Taxonomy" id="765911"/>
    <lineage>
        <taxon>Bacteria</taxon>
        <taxon>Pseudomonadati</taxon>
        <taxon>Pseudomonadota</taxon>
        <taxon>Gammaproteobacteria</taxon>
        <taxon>Chromatiales</taxon>
        <taxon>Chromatiaceae</taxon>
        <taxon>Thiocystis</taxon>
    </lineage>
</organism>
<feature type="domain" description="Glycosyltransferase subfamily 4-like N-terminal" evidence="5">
    <location>
        <begin position="93"/>
        <end position="201"/>
    </location>
</feature>
<dbReference type="AlphaFoldDB" id="I3YFU0"/>
<dbReference type="KEGG" id="tvi:Thivi_4032"/>
<sequence length="399" mass="43980">MSKPPALIVFSSLFPNSAQPNAGLFIRERLFRVGQHLPLVVVSPKPWFPGQELIRRFRPHYRPMPGHQERQDGIDVLFPRFLALPGLLRNLDSLSMALGSYPTLLRLKKQGYNLIDAHFAYPDGHSAVRLGQWLGLPVTVTLRGTEVPHSRNPKLRPRMREVFSKAKRVIAVSDSLKRLAIGLGMPPDKGVVVGNGVDTQRFQPVDRNEARARLGLPAKASVLISVGALVERKGFHRVIDCLPTLLARHPDLHYLIVGGSSPEGDNSAALRQQVDRLHLVERVHFLGALPPDALKWPFSAADIFVLASSNEGWANVILEAMACGLPVVATDVGGNREVVATDDLGIIVPFDDQAALVQALDKALGQPWERETVLAYARANAWDERVSRLLDIFSEGSRP</sequence>
<dbReference type="RefSeq" id="WP_014780244.1">
    <property type="nucleotide sequence ID" value="NC_018012.1"/>
</dbReference>
<evidence type="ECO:0000259" key="5">
    <source>
        <dbReference type="Pfam" id="PF13439"/>
    </source>
</evidence>
<feature type="domain" description="Glycosyl transferase family 1" evidence="4">
    <location>
        <begin position="206"/>
        <end position="377"/>
    </location>
</feature>
<dbReference type="EMBL" id="CP003154">
    <property type="protein sequence ID" value="AFL75858.1"/>
    <property type="molecule type" value="Genomic_DNA"/>
</dbReference>